<dbReference type="InterPro" id="IPR011009">
    <property type="entry name" value="Kinase-like_dom_sf"/>
</dbReference>
<dbReference type="InterPro" id="IPR000719">
    <property type="entry name" value="Prot_kinase_dom"/>
</dbReference>
<dbReference type="GO" id="GO:0005634">
    <property type="term" value="C:nucleus"/>
    <property type="evidence" value="ECO:0007669"/>
    <property type="project" value="TreeGrafter"/>
</dbReference>
<evidence type="ECO:0000313" key="2">
    <source>
        <dbReference type="EMBL" id="KLJ09355.1"/>
    </source>
</evidence>
<dbReference type="OrthoDB" id="4062651at2759"/>
<sequence>MSLLPQKRCSKVTPGRLTRLKIFSPTGETLCYAYIVQDIKPNNILVDYDESAEGLVSIKSVQISDLEDTVIVPPGKWLRGPLCGNAIWRSPESWCQSRQNQASDVFSFGIVMIYVMVNEMVFGISDSQLEAADSWRHVPRRHISYFADEDGFNGFLQHIGKENIFYERLVALVSSFTPGNLRQPLKSWDYVDPSFRDLVGKMTNLDPTRRITAREALQHCWFSQAS</sequence>
<dbReference type="PANTHER" id="PTHR44167">
    <property type="entry name" value="OVARIAN-SPECIFIC SERINE/THREONINE-PROTEIN KINASE LOK-RELATED"/>
    <property type="match status" value="1"/>
</dbReference>
<dbReference type="AlphaFoldDB" id="A0A0H1BDG2"/>
<dbReference type="GO" id="GO:0044773">
    <property type="term" value="P:mitotic DNA damage checkpoint signaling"/>
    <property type="evidence" value="ECO:0007669"/>
    <property type="project" value="TreeGrafter"/>
</dbReference>
<accession>A0A0H1BDG2</accession>
<reference evidence="3" key="1">
    <citation type="journal article" date="2015" name="PLoS Genet.">
        <title>The dynamic genome and transcriptome of the human fungal pathogen Blastomyces and close relative Emmonsia.</title>
        <authorList>
            <person name="Munoz J.F."/>
            <person name="Gauthier G.M."/>
            <person name="Desjardins C.A."/>
            <person name="Gallo J.E."/>
            <person name="Holder J."/>
            <person name="Sullivan T.D."/>
            <person name="Marty A.J."/>
            <person name="Carmen J.C."/>
            <person name="Chen Z."/>
            <person name="Ding L."/>
            <person name="Gujja S."/>
            <person name="Magrini V."/>
            <person name="Misas E."/>
            <person name="Mitreva M."/>
            <person name="Priest M."/>
            <person name="Saif S."/>
            <person name="Whiston E.A."/>
            <person name="Young S."/>
            <person name="Zeng Q."/>
            <person name="Goldman W.E."/>
            <person name="Mardis E.R."/>
            <person name="Taylor J.W."/>
            <person name="McEwen J.G."/>
            <person name="Clay O.K."/>
            <person name="Klein B.S."/>
            <person name="Cuomo C.A."/>
        </authorList>
    </citation>
    <scope>NUCLEOTIDE SEQUENCE [LARGE SCALE GENOMIC DNA]</scope>
    <source>
        <strain evidence="3">UAMH 139</strain>
    </source>
</reference>
<dbReference type="Proteomes" id="UP000053573">
    <property type="component" value="Unassembled WGS sequence"/>
</dbReference>
<evidence type="ECO:0000259" key="1">
    <source>
        <dbReference type="PROSITE" id="PS50011"/>
    </source>
</evidence>
<dbReference type="STRING" id="2060906.A0A0H1BDG2"/>
<dbReference type="EMBL" id="LDEV01002359">
    <property type="protein sequence ID" value="KLJ09355.1"/>
    <property type="molecule type" value="Genomic_DNA"/>
</dbReference>
<feature type="domain" description="Protein kinase" evidence="1">
    <location>
        <begin position="1"/>
        <end position="222"/>
    </location>
</feature>
<dbReference type="GO" id="GO:0004674">
    <property type="term" value="F:protein serine/threonine kinase activity"/>
    <property type="evidence" value="ECO:0007669"/>
    <property type="project" value="TreeGrafter"/>
</dbReference>
<name>A0A0H1BDG2_9EURO</name>
<dbReference type="PROSITE" id="PS50011">
    <property type="entry name" value="PROTEIN_KINASE_DOM"/>
    <property type="match status" value="1"/>
</dbReference>
<organism evidence="2 3">
    <name type="scientific">Blastomyces silverae</name>
    <dbReference type="NCBI Taxonomy" id="2060906"/>
    <lineage>
        <taxon>Eukaryota</taxon>
        <taxon>Fungi</taxon>
        <taxon>Dikarya</taxon>
        <taxon>Ascomycota</taxon>
        <taxon>Pezizomycotina</taxon>
        <taxon>Eurotiomycetes</taxon>
        <taxon>Eurotiomycetidae</taxon>
        <taxon>Onygenales</taxon>
        <taxon>Ajellomycetaceae</taxon>
        <taxon>Blastomyces</taxon>
    </lineage>
</organism>
<protein>
    <recommendedName>
        <fullName evidence="1">Protein kinase domain-containing protein</fullName>
    </recommendedName>
</protein>
<proteinExistence type="predicted"/>
<keyword evidence="3" id="KW-1185">Reference proteome</keyword>
<dbReference type="GO" id="GO:0005524">
    <property type="term" value="F:ATP binding"/>
    <property type="evidence" value="ECO:0007669"/>
    <property type="project" value="InterPro"/>
</dbReference>
<dbReference type="Gene3D" id="1.10.510.10">
    <property type="entry name" value="Transferase(Phosphotransferase) domain 1"/>
    <property type="match status" value="1"/>
</dbReference>
<gene>
    <name evidence="2" type="ORF">EMPG_15218</name>
</gene>
<comment type="caution">
    <text evidence="2">The sequence shown here is derived from an EMBL/GenBank/DDBJ whole genome shotgun (WGS) entry which is preliminary data.</text>
</comment>
<dbReference type="SMART" id="SM00220">
    <property type="entry name" value="S_TKc"/>
    <property type="match status" value="1"/>
</dbReference>
<dbReference type="PANTHER" id="PTHR44167:SF24">
    <property type="entry name" value="SERINE_THREONINE-PROTEIN KINASE CHK2"/>
    <property type="match status" value="1"/>
</dbReference>
<dbReference type="SUPFAM" id="SSF56112">
    <property type="entry name" value="Protein kinase-like (PK-like)"/>
    <property type="match status" value="1"/>
</dbReference>
<evidence type="ECO:0000313" key="3">
    <source>
        <dbReference type="Proteomes" id="UP000053573"/>
    </source>
</evidence>
<dbReference type="Pfam" id="PF00069">
    <property type="entry name" value="Pkinase"/>
    <property type="match status" value="1"/>
</dbReference>